<evidence type="ECO:0000313" key="1">
    <source>
        <dbReference type="EMBL" id="KAI3766532.1"/>
    </source>
</evidence>
<comment type="caution">
    <text evidence="1">The sequence shown here is derived from an EMBL/GenBank/DDBJ whole genome shotgun (WGS) entry which is preliminary data.</text>
</comment>
<evidence type="ECO:0000313" key="2">
    <source>
        <dbReference type="Proteomes" id="UP001055811"/>
    </source>
</evidence>
<reference evidence="1 2" key="2">
    <citation type="journal article" date="2022" name="Mol. Ecol. Resour.">
        <title>The genomes of chicory, endive, great burdock and yacon provide insights into Asteraceae paleo-polyploidization history and plant inulin production.</title>
        <authorList>
            <person name="Fan W."/>
            <person name="Wang S."/>
            <person name="Wang H."/>
            <person name="Wang A."/>
            <person name="Jiang F."/>
            <person name="Liu H."/>
            <person name="Zhao H."/>
            <person name="Xu D."/>
            <person name="Zhang Y."/>
        </authorList>
    </citation>
    <scope>NUCLEOTIDE SEQUENCE [LARGE SCALE GENOMIC DNA]</scope>
    <source>
        <strain evidence="2">cv. Punajuju</strain>
        <tissue evidence="1">Leaves</tissue>
    </source>
</reference>
<keyword evidence="2" id="KW-1185">Reference proteome</keyword>
<reference evidence="2" key="1">
    <citation type="journal article" date="2022" name="Mol. Ecol. Resour.">
        <title>The genomes of chicory, endive, great burdock and yacon provide insights into Asteraceae palaeo-polyploidization history and plant inulin production.</title>
        <authorList>
            <person name="Fan W."/>
            <person name="Wang S."/>
            <person name="Wang H."/>
            <person name="Wang A."/>
            <person name="Jiang F."/>
            <person name="Liu H."/>
            <person name="Zhao H."/>
            <person name="Xu D."/>
            <person name="Zhang Y."/>
        </authorList>
    </citation>
    <scope>NUCLEOTIDE SEQUENCE [LARGE SCALE GENOMIC DNA]</scope>
    <source>
        <strain evidence="2">cv. Punajuju</strain>
    </source>
</reference>
<dbReference type="EMBL" id="CM042011">
    <property type="protein sequence ID" value="KAI3766532.1"/>
    <property type="molecule type" value="Genomic_DNA"/>
</dbReference>
<dbReference type="Proteomes" id="UP001055811">
    <property type="component" value="Linkage Group LG03"/>
</dbReference>
<sequence length="117" mass="12979">MAYVPDFPTKLFFFCDEEPGAGGETPIVLSHIIYDKMKEKHPEFVAKLEEHGLTYSDIAHDENDSSTFSGNGWKSAFKTDDRKVAEERAAKLGVKLEWIGNAAKVTSAAMPAIRTVE</sequence>
<accession>A0ACB9F600</accession>
<protein>
    <submittedName>
        <fullName evidence="1">Uncharacterized protein</fullName>
    </submittedName>
</protein>
<proteinExistence type="predicted"/>
<gene>
    <name evidence="1" type="ORF">L2E82_16596</name>
</gene>
<name>A0ACB9F600_CICIN</name>
<organism evidence="1 2">
    <name type="scientific">Cichorium intybus</name>
    <name type="common">Chicory</name>
    <dbReference type="NCBI Taxonomy" id="13427"/>
    <lineage>
        <taxon>Eukaryota</taxon>
        <taxon>Viridiplantae</taxon>
        <taxon>Streptophyta</taxon>
        <taxon>Embryophyta</taxon>
        <taxon>Tracheophyta</taxon>
        <taxon>Spermatophyta</taxon>
        <taxon>Magnoliopsida</taxon>
        <taxon>eudicotyledons</taxon>
        <taxon>Gunneridae</taxon>
        <taxon>Pentapetalae</taxon>
        <taxon>asterids</taxon>
        <taxon>campanulids</taxon>
        <taxon>Asterales</taxon>
        <taxon>Asteraceae</taxon>
        <taxon>Cichorioideae</taxon>
        <taxon>Cichorieae</taxon>
        <taxon>Cichoriinae</taxon>
        <taxon>Cichorium</taxon>
    </lineage>
</organism>